<keyword evidence="9 13" id="KW-0694">RNA-binding</keyword>
<dbReference type="InterPro" id="IPR054728">
    <property type="entry name" value="RsmB-like_ferredoxin"/>
</dbReference>
<evidence type="ECO:0000313" key="16">
    <source>
        <dbReference type="Proteomes" id="UP001232445"/>
    </source>
</evidence>
<evidence type="ECO:0000256" key="5">
    <source>
        <dbReference type="ARBA" id="ARBA00022552"/>
    </source>
</evidence>
<evidence type="ECO:0000256" key="3">
    <source>
        <dbReference type="ARBA" id="ARBA00012140"/>
    </source>
</evidence>
<evidence type="ECO:0000256" key="11">
    <source>
        <dbReference type="ARBA" id="ARBA00031088"/>
    </source>
</evidence>
<dbReference type="PROSITE" id="PS51686">
    <property type="entry name" value="SAM_MT_RSMB_NOP"/>
    <property type="match status" value="1"/>
</dbReference>
<dbReference type="Gene3D" id="3.30.70.1170">
    <property type="entry name" value="Sun protein, domain 3"/>
    <property type="match status" value="1"/>
</dbReference>
<evidence type="ECO:0000256" key="13">
    <source>
        <dbReference type="PROSITE-ProRule" id="PRU01023"/>
    </source>
</evidence>
<feature type="binding site" evidence="13">
    <location>
        <begin position="260"/>
        <end position="266"/>
    </location>
    <ligand>
        <name>S-adenosyl-L-methionine</name>
        <dbReference type="ChEBI" id="CHEBI:59789"/>
    </ligand>
</feature>
<dbReference type="Gene3D" id="3.40.50.150">
    <property type="entry name" value="Vaccinia Virus protein VP39"/>
    <property type="match status" value="1"/>
</dbReference>
<feature type="binding site" evidence="13">
    <location>
        <position position="311"/>
    </location>
    <ligand>
        <name>S-adenosyl-L-methionine</name>
        <dbReference type="ChEBI" id="CHEBI:59789"/>
    </ligand>
</feature>
<organism evidence="15 16">
    <name type="scientific">Caldalkalibacillus uzonensis</name>
    <dbReference type="NCBI Taxonomy" id="353224"/>
    <lineage>
        <taxon>Bacteria</taxon>
        <taxon>Bacillati</taxon>
        <taxon>Bacillota</taxon>
        <taxon>Bacilli</taxon>
        <taxon>Bacillales</taxon>
        <taxon>Bacillaceae</taxon>
        <taxon>Caldalkalibacillus</taxon>
    </lineage>
</organism>
<comment type="catalytic activity">
    <reaction evidence="12">
        <text>cytidine(967) in 16S rRNA + S-adenosyl-L-methionine = 5-methylcytidine(967) in 16S rRNA + S-adenosyl-L-homocysteine + H(+)</text>
        <dbReference type="Rhea" id="RHEA:42748"/>
        <dbReference type="Rhea" id="RHEA-COMP:10219"/>
        <dbReference type="Rhea" id="RHEA-COMP:10220"/>
        <dbReference type="ChEBI" id="CHEBI:15378"/>
        <dbReference type="ChEBI" id="CHEBI:57856"/>
        <dbReference type="ChEBI" id="CHEBI:59789"/>
        <dbReference type="ChEBI" id="CHEBI:74483"/>
        <dbReference type="ChEBI" id="CHEBI:82748"/>
        <dbReference type="EC" id="2.1.1.176"/>
    </reaction>
</comment>
<evidence type="ECO:0000256" key="8">
    <source>
        <dbReference type="ARBA" id="ARBA00022691"/>
    </source>
</evidence>
<dbReference type="Proteomes" id="UP001232445">
    <property type="component" value="Unassembled WGS sequence"/>
</dbReference>
<dbReference type="GO" id="GO:0008168">
    <property type="term" value="F:methyltransferase activity"/>
    <property type="evidence" value="ECO:0007669"/>
    <property type="project" value="UniProtKB-KW"/>
</dbReference>
<evidence type="ECO:0000256" key="10">
    <source>
        <dbReference type="ARBA" id="ARBA00030399"/>
    </source>
</evidence>
<protein>
    <recommendedName>
        <fullName evidence="3">16S rRNA (cytosine(967)-C(5))-methyltransferase</fullName>
        <ecNumber evidence="3">2.1.1.176</ecNumber>
    </recommendedName>
    <alternativeName>
        <fullName evidence="10">16S rRNA m5C967 methyltransferase</fullName>
    </alternativeName>
    <alternativeName>
        <fullName evidence="11">rRNA (cytosine-C(5)-)-methyltransferase RsmB</fullName>
    </alternativeName>
</protein>
<keyword evidence="6 13" id="KW-0489">Methyltransferase</keyword>
<dbReference type="InterPro" id="IPR001678">
    <property type="entry name" value="MeTrfase_RsmB-F_NOP2_dom"/>
</dbReference>
<evidence type="ECO:0000256" key="1">
    <source>
        <dbReference type="ARBA" id="ARBA00002724"/>
    </source>
</evidence>
<accession>A0ABU0CMA4</accession>
<gene>
    <name evidence="15" type="ORF">J2S00_000324</name>
</gene>
<feature type="active site" description="Nucleophile" evidence="13">
    <location>
        <position position="382"/>
    </location>
</feature>
<feature type="binding site" evidence="13">
    <location>
        <position position="284"/>
    </location>
    <ligand>
        <name>S-adenosyl-L-methionine</name>
        <dbReference type="ChEBI" id="CHEBI:59789"/>
    </ligand>
</feature>
<keyword evidence="4" id="KW-0963">Cytoplasm</keyword>
<dbReference type="InterPro" id="IPR035926">
    <property type="entry name" value="NusB-like_sf"/>
</dbReference>
<dbReference type="SUPFAM" id="SSF53335">
    <property type="entry name" value="S-adenosyl-L-methionine-dependent methyltransferases"/>
    <property type="match status" value="1"/>
</dbReference>
<proteinExistence type="inferred from homology"/>
<dbReference type="EMBL" id="JAUSUQ010000001">
    <property type="protein sequence ID" value="MDQ0337554.1"/>
    <property type="molecule type" value="Genomic_DNA"/>
</dbReference>
<dbReference type="GO" id="GO:0032259">
    <property type="term" value="P:methylation"/>
    <property type="evidence" value="ECO:0007669"/>
    <property type="project" value="UniProtKB-KW"/>
</dbReference>
<name>A0ABU0CMA4_9BACI</name>
<reference evidence="15 16" key="1">
    <citation type="submission" date="2023-07" db="EMBL/GenBank/DDBJ databases">
        <title>Genomic Encyclopedia of Type Strains, Phase IV (KMG-IV): sequencing the most valuable type-strain genomes for metagenomic binning, comparative biology and taxonomic classification.</title>
        <authorList>
            <person name="Goeker M."/>
        </authorList>
    </citation>
    <scope>NUCLEOTIDE SEQUENCE [LARGE SCALE GENOMIC DNA]</scope>
    <source>
        <strain evidence="15 16">DSM 17740</strain>
    </source>
</reference>
<evidence type="ECO:0000256" key="12">
    <source>
        <dbReference type="ARBA" id="ARBA00047283"/>
    </source>
</evidence>
<dbReference type="PRINTS" id="PR02008">
    <property type="entry name" value="RCMTFAMILY"/>
</dbReference>
<dbReference type="Pfam" id="PF01189">
    <property type="entry name" value="Methyltr_RsmB-F"/>
    <property type="match status" value="1"/>
</dbReference>
<dbReference type="PANTHER" id="PTHR22807:SF53">
    <property type="entry name" value="RIBOSOMAL RNA SMALL SUBUNIT METHYLTRANSFERASE B-RELATED"/>
    <property type="match status" value="1"/>
</dbReference>
<dbReference type="InterPro" id="IPR023267">
    <property type="entry name" value="RCMT"/>
</dbReference>
<comment type="function">
    <text evidence="1">Specifically methylates the cytosine at position 967 (m5C967) of 16S rRNA.</text>
</comment>
<comment type="similarity">
    <text evidence="13">Belongs to the class I-like SAM-binding methyltransferase superfamily. RsmB/NOP family.</text>
</comment>
<keyword evidence="5" id="KW-0698">rRNA processing</keyword>
<comment type="subcellular location">
    <subcellularLocation>
        <location evidence="2">Cytoplasm</location>
    </subcellularLocation>
</comment>
<feature type="domain" description="SAM-dependent MTase RsmB/NOP-type" evidence="14">
    <location>
        <begin position="170"/>
        <end position="430"/>
    </location>
</feature>
<evidence type="ECO:0000256" key="6">
    <source>
        <dbReference type="ARBA" id="ARBA00022603"/>
    </source>
</evidence>
<dbReference type="InterPro" id="IPR049560">
    <property type="entry name" value="MeTrfase_RsmB-F_NOP2_cat"/>
</dbReference>
<dbReference type="InterPro" id="IPR004573">
    <property type="entry name" value="rRNA_ssu_MeTfrase_B"/>
</dbReference>
<dbReference type="CDD" id="cd02440">
    <property type="entry name" value="AdoMet_MTases"/>
    <property type="match status" value="1"/>
</dbReference>
<dbReference type="Pfam" id="PF22458">
    <property type="entry name" value="RsmF-B_ferredox"/>
    <property type="match status" value="1"/>
</dbReference>
<dbReference type="PANTHER" id="PTHR22807">
    <property type="entry name" value="NOP2 YEAST -RELATED NOL1/NOP2/FMU SUN DOMAIN-CONTAINING"/>
    <property type="match status" value="1"/>
</dbReference>
<dbReference type="InterPro" id="IPR006027">
    <property type="entry name" value="NusB_RsmB_TIM44"/>
</dbReference>
<feature type="binding site" evidence="13">
    <location>
        <position position="329"/>
    </location>
    <ligand>
        <name>S-adenosyl-L-methionine</name>
        <dbReference type="ChEBI" id="CHEBI:59789"/>
    </ligand>
</feature>
<keyword evidence="7 13" id="KW-0808">Transferase</keyword>
<keyword evidence="8 13" id="KW-0949">S-adenosyl-L-methionine</keyword>
<evidence type="ECO:0000313" key="15">
    <source>
        <dbReference type="EMBL" id="MDQ0337554.1"/>
    </source>
</evidence>
<dbReference type="NCBIfam" id="NF011494">
    <property type="entry name" value="PRK14902.1"/>
    <property type="match status" value="1"/>
</dbReference>
<dbReference type="InterPro" id="IPR029063">
    <property type="entry name" value="SAM-dependent_MTases_sf"/>
</dbReference>
<dbReference type="Gene3D" id="1.10.940.10">
    <property type="entry name" value="NusB-like"/>
    <property type="match status" value="1"/>
</dbReference>
<dbReference type="RefSeq" id="WP_307334756.1">
    <property type="nucleotide sequence ID" value="NZ_JAUSUQ010000001.1"/>
</dbReference>
<dbReference type="NCBIfam" id="TIGR00563">
    <property type="entry name" value="rsmB"/>
    <property type="match status" value="1"/>
</dbReference>
<dbReference type="Pfam" id="PF01029">
    <property type="entry name" value="NusB"/>
    <property type="match status" value="1"/>
</dbReference>
<evidence type="ECO:0000259" key="14">
    <source>
        <dbReference type="PROSITE" id="PS51686"/>
    </source>
</evidence>
<evidence type="ECO:0000256" key="7">
    <source>
        <dbReference type="ARBA" id="ARBA00022679"/>
    </source>
</evidence>
<keyword evidence="16" id="KW-1185">Reference proteome</keyword>
<evidence type="ECO:0000256" key="2">
    <source>
        <dbReference type="ARBA" id="ARBA00004496"/>
    </source>
</evidence>
<dbReference type="EC" id="2.1.1.176" evidence="3"/>
<comment type="caution">
    <text evidence="15">The sequence shown here is derived from an EMBL/GenBank/DDBJ whole genome shotgun (WGS) entry which is preliminary data.</text>
</comment>
<sequence>MGNARALALEALIKVEKQKAYSHLVLNQLLSRHPQLDLRDRQLLTELVYGTIQHQRLLDFYLEPFLKQGIAKLEGWVKQLLRLSVYQLYFLNRIPSHAVVNEAVKLAKKRGHRGIQGLVNGVLRNMLRQPKRSLDTIVEPVERIAIETSHPTWLVARWVRQYGLDTARVICRANNERPAMTIRVNLLKASKQDVLSRLTASGYRVSETSEAEQGLKVENPAKLMDSPLFKEGYFTIQSESSMLVAPLLSPQPGMKVLDLCAAPGGKTTHLAELMANQGRIVANDVHKHKLRLIETAARRLGITIIEVTARDGTAVSPEEWGTFDCILVDAPCSGFGVIKHKPDLKWNKRLEDIEQIKELQLHLLSNAAKLLKSGGQLVYSTCTIDKEENEGVIERFLEYHPHFELAGDMRQILPQDFGSDGFFMVKLSKA</sequence>
<dbReference type="SUPFAM" id="SSF48013">
    <property type="entry name" value="NusB-like"/>
    <property type="match status" value="1"/>
</dbReference>
<evidence type="ECO:0000256" key="9">
    <source>
        <dbReference type="ARBA" id="ARBA00022884"/>
    </source>
</evidence>
<evidence type="ECO:0000256" key="4">
    <source>
        <dbReference type="ARBA" id="ARBA00022490"/>
    </source>
</evidence>